<evidence type="ECO:0000256" key="3">
    <source>
        <dbReference type="ARBA" id="ARBA00022989"/>
    </source>
</evidence>
<comment type="subcellular location">
    <subcellularLocation>
        <location evidence="1">Membrane</location>
        <topology evidence="1">Multi-pass membrane protein</topology>
    </subcellularLocation>
</comment>
<dbReference type="InterPro" id="IPR007016">
    <property type="entry name" value="O-antigen_ligase-rel_domated"/>
</dbReference>
<evidence type="ECO:0000313" key="7">
    <source>
        <dbReference type="EMBL" id="APG65035.1"/>
    </source>
</evidence>
<feature type="transmembrane region" description="Helical" evidence="5">
    <location>
        <begin position="300"/>
        <end position="316"/>
    </location>
</feature>
<dbReference type="GO" id="GO:0016020">
    <property type="term" value="C:membrane"/>
    <property type="evidence" value="ECO:0007669"/>
    <property type="project" value="UniProtKB-SubCell"/>
</dbReference>
<name>A0A1L3JIR7_9FLAO</name>
<keyword evidence="3 5" id="KW-1133">Transmembrane helix</keyword>
<reference evidence="7 8" key="1">
    <citation type="submission" date="2016-11" db="EMBL/GenBank/DDBJ databases">
        <title>Tenacibaculum sp. LPB0136, isolated from marine environment.</title>
        <authorList>
            <person name="Kim E."/>
            <person name="Yi H."/>
        </authorList>
    </citation>
    <scope>NUCLEOTIDE SEQUENCE [LARGE SCALE GENOMIC DNA]</scope>
    <source>
        <strain evidence="7 8">LPB0136</strain>
    </source>
</reference>
<keyword evidence="4 5" id="KW-0472">Membrane</keyword>
<feature type="domain" description="O-antigen ligase-related" evidence="6">
    <location>
        <begin position="143"/>
        <end position="281"/>
    </location>
</feature>
<sequence>MLVIFFNGKKIFHIKSKLFIAIVFFWIIMFVKIIYSFYYSSINYPESILKYVFTFFGVLVLPSLSILATPLEKINFKFIIKILFITLIITALLSVFSYDFNNLESRLSKYLKINPIALGYIGANLGLISGFLFFKNKRLIFILTFLLAILLIALSASRGALISLFISLLLSIIFNYNIKLKNKWGYFIGFNVFLIVVLFLSLNYNLAFSERILKLFYNSDESLRQRTVLWLASIKGFLNNPFLGNTFLISLKLKKSIVTYPHNFIFESFYTGGIIGGMLYLYILLDSFKKALKILVNSELGWISLIFIQFIIFGLLSSSIYFFYQFWLFLFLILSVSLFLKENKNNNKFN</sequence>
<keyword evidence="8" id="KW-1185">Reference proteome</keyword>
<dbReference type="EMBL" id="CP018155">
    <property type="protein sequence ID" value="APG65035.1"/>
    <property type="molecule type" value="Genomic_DNA"/>
</dbReference>
<evidence type="ECO:0000256" key="5">
    <source>
        <dbReference type="SAM" id="Phobius"/>
    </source>
</evidence>
<dbReference type="STRING" id="1850252.LPB136_06540"/>
<evidence type="ECO:0000256" key="1">
    <source>
        <dbReference type="ARBA" id="ARBA00004141"/>
    </source>
</evidence>
<proteinExistence type="predicted"/>
<accession>A0A1L3JIR7</accession>
<evidence type="ECO:0000313" key="8">
    <source>
        <dbReference type="Proteomes" id="UP000181898"/>
    </source>
</evidence>
<dbReference type="Proteomes" id="UP000181898">
    <property type="component" value="Chromosome"/>
</dbReference>
<organism evidence="7 8">
    <name type="scientific">Tenacibaculum todarodis</name>
    <dbReference type="NCBI Taxonomy" id="1850252"/>
    <lineage>
        <taxon>Bacteria</taxon>
        <taxon>Pseudomonadati</taxon>
        <taxon>Bacteroidota</taxon>
        <taxon>Flavobacteriia</taxon>
        <taxon>Flavobacteriales</taxon>
        <taxon>Flavobacteriaceae</taxon>
        <taxon>Tenacibaculum</taxon>
    </lineage>
</organism>
<feature type="transmembrane region" description="Helical" evidence="5">
    <location>
        <begin position="18"/>
        <end position="39"/>
    </location>
</feature>
<evidence type="ECO:0000259" key="6">
    <source>
        <dbReference type="Pfam" id="PF04932"/>
    </source>
</evidence>
<keyword evidence="2 5" id="KW-0812">Transmembrane</keyword>
<gene>
    <name evidence="7" type="ORF">LPB136_06540</name>
</gene>
<dbReference type="InterPro" id="IPR051533">
    <property type="entry name" value="WaaL-like"/>
</dbReference>
<dbReference type="AlphaFoldDB" id="A0A1L3JIR7"/>
<evidence type="ECO:0000256" key="4">
    <source>
        <dbReference type="ARBA" id="ARBA00023136"/>
    </source>
</evidence>
<protein>
    <recommendedName>
        <fullName evidence="6">O-antigen ligase-related domain-containing protein</fullName>
    </recommendedName>
</protein>
<feature type="transmembrane region" description="Helical" evidence="5">
    <location>
        <begin position="141"/>
        <end position="174"/>
    </location>
</feature>
<dbReference type="PANTHER" id="PTHR37422:SF13">
    <property type="entry name" value="LIPOPOLYSACCHARIDE BIOSYNTHESIS PROTEIN PA4999-RELATED"/>
    <property type="match status" value="1"/>
</dbReference>
<feature type="transmembrane region" description="Helical" evidence="5">
    <location>
        <begin position="186"/>
        <end position="207"/>
    </location>
</feature>
<dbReference type="PANTHER" id="PTHR37422">
    <property type="entry name" value="TEICHURONIC ACID BIOSYNTHESIS PROTEIN TUAE"/>
    <property type="match status" value="1"/>
</dbReference>
<feature type="transmembrane region" description="Helical" evidence="5">
    <location>
        <begin position="322"/>
        <end position="340"/>
    </location>
</feature>
<dbReference type="KEGG" id="ten:LPB136_06540"/>
<evidence type="ECO:0000256" key="2">
    <source>
        <dbReference type="ARBA" id="ARBA00022692"/>
    </source>
</evidence>
<dbReference type="Pfam" id="PF04932">
    <property type="entry name" value="Wzy_C"/>
    <property type="match status" value="1"/>
</dbReference>
<feature type="transmembrane region" description="Helical" evidence="5">
    <location>
        <begin position="269"/>
        <end position="288"/>
    </location>
</feature>
<feature type="transmembrane region" description="Helical" evidence="5">
    <location>
        <begin position="116"/>
        <end position="134"/>
    </location>
</feature>
<feature type="transmembrane region" description="Helical" evidence="5">
    <location>
        <begin position="228"/>
        <end position="249"/>
    </location>
</feature>
<feature type="transmembrane region" description="Helical" evidence="5">
    <location>
        <begin position="78"/>
        <end position="96"/>
    </location>
</feature>
<feature type="transmembrane region" description="Helical" evidence="5">
    <location>
        <begin position="51"/>
        <end position="71"/>
    </location>
</feature>